<keyword evidence="3 6" id="KW-0436">Ligase</keyword>
<evidence type="ECO:0000313" key="7">
    <source>
        <dbReference type="Proteomes" id="UP000825051"/>
    </source>
</evidence>
<reference evidence="6" key="1">
    <citation type="submission" date="2021-08" db="EMBL/GenBank/DDBJ databases">
        <title>Genome of a novel bacterium of the phylum Verrucomicrobia, Oleiharenicola sp. KSB-15.</title>
        <authorList>
            <person name="Chung J.-H."/>
            <person name="Ahn J.-H."/>
            <person name="Yoon Y."/>
            <person name="Kim D.-Y."/>
            <person name="An S.-H."/>
            <person name="Park I."/>
            <person name="Yeon J."/>
        </authorList>
    </citation>
    <scope>NUCLEOTIDE SEQUENCE</scope>
    <source>
        <strain evidence="6">KSB-15</strain>
    </source>
</reference>
<evidence type="ECO:0000313" key="6">
    <source>
        <dbReference type="EMBL" id="QYM78376.1"/>
    </source>
</evidence>
<evidence type="ECO:0000256" key="1">
    <source>
        <dbReference type="ARBA" id="ARBA00022793"/>
    </source>
</evidence>
<keyword evidence="2 3" id="KW-0456">Lyase</keyword>
<dbReference type="InterPro" id="IPR035929">
    <property type="entry name" value="CoaB-like_sf"/>
</dbReference>
<feature type="domain" description="Flavoprotein" evidence="4">
    <location>
        <begin position="5"/>
        <end position="177"/>
    </location>
</feature>
<accession>A0A8F9TSR7</accession>
<organism evidence="6 7">
    <name type="scientific">Horticoccus luteus</name>
    <dbReference type="NCBI Taxonomy" id="2862869"/>
    <lineage>
        <taxon>Bacteria</taxon>
        <taxon>Pseudomonadati</taxon>
        <taxon>Verrucomicrobiota</taxon>
        <taxon>Opitutia</taxon>
        <taxon>Opitutales</taxon>
        <taxon>Opitutaceae</taxon>
        <taxon>Horticoccus</taxon>
    </lineage>
</organism>
<comment type="similarity">
    <text evidence="3">In the C-terminal section; belongs to the PPC synthetase family.</text>
</comment>
<dbReference type="PANTHER" id="PTHR14359:SF6">
    <property type="entry name" value="PHOSPHOPANTOTHENOYLCYSTEINE DECARBOXYLASE"/>
    <property type="match status" value="1"/>
</dbReference>
<comment type="catalytic activity">
    <reaction evidence="3">
        <text>(R)-4'-phosphopantothenate + L-cysteine + CTP = N-[(R)-4-phosphopantothenoyl]-L-cysteine + CMP + diphosphate + H(+)</text>
        <dbReference type="Rhea" id="RHEA:19397"/>
        <dbReference type="ChEBI" id="CHEBI:10986"/>
        <dbReference type="ChEBI" id="CHEBI:15378"/>
        <dbReference type="ChEBI" id="CHEBI:33019"/>
        <dbReference type="ChEBI" id="CHEBI:35235"/>
        <dbReference type="ChEBI" id="CHEBI:37563"/>
        <dbReference type="ChEBI" id="CHEBI:59458"/>
        <dbReference type="ChEBI" id="CHEBI:60377"/>
        <dbReference type="EC" id="6.3.2.5"/>
    </reaction>
</comment>
<dbReference type="GO" id="GO:0004633">
    <property type="term" value="F:phosphopantothenoylcysteine decarboxylase activity"/>
    <property type="evidence" value="ECO:0007669"/>
    <property type="project" value="UniProtKB-EC"/>
</dbReference>
<comment type="function">
    <text evidence="3">Catalyzes two steps in the biosynthesis of coenzyme A. In the first step cysteine is conjugated to 4'-phosphopantothenate to form 4-phosphopantothenoylcysteine, in the latter compound is decarboxylated to form 4'-phosphopantotheine.</text>
</comment>
<sequence length="407" mass="42817">MSPSKILFILSGSISAYKACEALSRLVQAGHTVRAVATPSALRFVGAATLEGLTGQPVATELWTAGRAMEHVHLTRWADLVLVCPATANQLNRLAAGLADDLPGALFLASERTTPWLLAPAMNPEMWRHPATRAAVERLREWGVRCLPVGHGRTACGETGEGRLAEAGDIVLAVEQMLTRPAGRSLRVVITSGGTAEPIDGVRVLSNTSTGFTGALIARHFARCGHEVLLLRAATAVAVPSVQEEIFQTHADLDRALTEVLGGERVDVVIHAAAVSDFAVAGVEVDGKEVAVGQKLDSRASPVLRLKPQAKIVATLRSRSRNAAVKVVAFKLTDHASEAAAGRAVAALVAEADADFVVHNDLATRTSGQDAFPAAIHRRGGEPAIACATRGELADRLEQLVAQTQVS</sequence>
<feature type="domain" description="DNA/pantothenate metabolism flavoprotein C-terminal" evidence="5">
    <location>
        <begin position="186"/>
        <end position="402"/>
    </location>
</feature>
<dbReference type="Pfam" id="PF04127">
    <property type="entry name" value="DFP"/>
    <property type="match status" value="1"/>
</dbReference>
<dbReference type="PANTHER" id="PTHR14359">
    <property type="entry name" value="HOMO-OLIGOMERIC FLAVIN CONTAINING CYS DECARBOXYLASE FAMILY"/>
    <property type="match status" value="1"/>
</dbReference>
<dbReference type="NCBIfam" id="TIGR00521">
    <property type="entry name" value="coaBC_dfp"/>
    <property type="match status" value="1"/>
</dbReference>
<comment type="pathway">
    <text evidence="3">Cofactor biosynthesis; coenzyme A biosynthesis; CoA from (R)-pantothenate: step 3/5.</text>
</comment>
<gene>
    <name evidence="6" type="primary">coaBC</name>
    <name evidence="6" type="ORF">K0B96_13870</name>
</gene>
<keyword evidence="7" id="KW-1185">Reference proteome</keyword>
<comment type="catalytic activity">
    <reaction evidence="3">
        <text>N-[(R)-4-phosphopantothenoyl]-L-cysteine + H(+) = (R)-4'-phosphopantetheine + CO2</text>
        <dbReference type="Rhea" id="RHEA:16793"/>
        <dbReference type="ChEBI" id="CHEBI:15378"/>
        <dbReference type="ChEBI" id="CHEBI:16526"/>
        <dbReference type="ChEBI" id="CHEBI:59458"/>
        <dbReference type="ChEBI" id="CHEBI:61723"/>
        <dbReference type="EC" id="4.1.1.36"/>
    </reaction>
</comment>
<dbReference type="EC" id="4.1.1.36" evidence="3"/>
<dbReference type="Gene3D" id="3.40.50.1950">
    <property type="entry name" value="Flavin prenyltransferase-like"/>
    <property type="match status" value="1"/>
</dbReference>
<dbReference type="RefSeq" id="WP_220161480.1">
    <property type="nucleotide sequence ID" value="NZ_CP080507.1"/>
</dbReference>
<dbReference type="Proteomes" id="UP000825051">
    <property type="component" value="Chromosome"/>
</dbReference>
<keyword evidence="3" id="KW-0288">FMN</keyword>
<dbReference type="Pfam" id="PF02441">
    <property type="entry name" value="Flavoprotein"/>
    <property type="match status" value="1"/>
</dbReference>
<dbReference type="InterPro" id="IPR005252">
    <property type="entry name" value="CoaBC"/>
</dbReference>
<dbReference type="InterPro" id="IPR007085">
    <property type="entry name" value="DNA/pantothenate-metab_flavo_C"/>
</dbReference>
<dbReference type="SUPFAM" id="SSF102645">
    <property type="entry name" value="CoaB-like"/>
    <property type="match status" value="1"/>
</dbReference>
<dbReference type="EMBL" id="CP080507">
    <property type="protein sequence ID" value="QYM78376.1"/>
    <property type="molecule type" value="Genomic_DNA"/>
</dbReference>
<dbReference type="GO" id="GO:0015941">
    <property type="term" value="P:pantothenate catabolic process"/>
    <property type="evidence" value="ECO:0007669"/>
    <property type="project" value="InterPro"/>
</dbReference>
<dbReference type="InterPro" id="IPR003382">
    <property type="entry name" value="Flavoprotein"/>
</dbReference>
<dbReference type="GO" id="GO:0010181">
    <property type="term" value="F:FMN binding"/>
    <property type="evidence" value="ECO:0007669"/>
    <property type="project" value="InterPro"/>
</dbReference>
<protein>
    <recommendedName>
        <fullName evidence="3">Coenzyme A biosynthesis bifunctional protein CoaBC</fullName>
        <ecNumber evidence="3">4.1.1.36</ecNumber>
        <ecNumber evidence="3">6.3.2.5</ecNumber>
    </recommendedName>
    <alternativeName>
        <fullName evidence="3">DNA/pantothenate metabolism flavoprotein</fullName>
    </alternativeName>
</protein>
<dbReference type="GO" id="GO:0015937">
    <property type="term" value="P:coenzyme A biosynthetic process"/>
    <property type="evidence" value="ECO:0007669"/>
    <property type="project" value="UniProtKB-UniPathway"/>
</dbReference>
<comment type="cofactor">
    <cofactor evidence="3">
        <name>FMN</name>
        <dbReference type="ChEBI" id="CHEBI:58210"/>
    </cofactor>
</comment>
<evidence type="ECO:0000256" key="3">
    <source>
        <dbReference type="RuleBase" id="RU364078"/>
    </source>
</evidence>
<dbReference type="AlphaFoldDB" id="A0A8F9TSR7"/>
<comment type="pathway">
    <text evidence="3">Cofactor biosynthesis; coenzyme A biosynthesis; CoA from (R)-pantothenate: step 2/5.</text>
</comment>
<dbReference type="KEGG" id="ole:K0B96_13870"/>
<keyword evidence="3" id="KW-0285">Flavoprotein</keyword>
<evidence type="ECO:0000256" key="2">
    <source>
        <dbReference type="ARBA" id="ARBA00023239"/>
    </source>
</evidence>
<keyword evidence="1 3" id="KW-0210">Decarboxylase</keyword>
<dbReference type="EC" id="6.3.2.5" evidence="3"/>
<comment type="similarity">
    <text evidence="3">In the N-terminal section; belongs to the HFCD (homo-oligomeric flavin containing Cys decarboxylase) superfamily.</text>
</comment>
<dbReference type="GO" id="GO:0004632">
    <property type="term" value="F:phosphopantothenate--cysteine ligase activity"/>
    <property type="evidence" value="ECO:0007669"/>
    <property type="project" value="UniProtKB-EC"/>
</dbReference>
<evidence type="ECO:0000259" key="5">
    <source>
        <dbReference type="Pfam" id="PF04127"/>
    </source>
</evidence>
<dbReference type="InterPro" id="IPR036551">
    <property type="entry name" value="Flavin_trans-like"/>
</dbReference>
<dbReference type="GO" id="GO:0071513">
    <property type="term" value="C:phosphopantothenoylcysteine decarboxylase complex"/>
    <property type="evidence" value="ECO:0007669"/>
    <property type="project" value="TreeGrafter"/>
</dbReference>
<dbReference type="Gene3D" id="3.40.50.10300">
    <property type="entry name" value="CoaB-like"/>
    <property type="match status" value="1"/>
</dbReference>
<dbReference type="SUPFAM" id="SSF52507">
    <property type="entry name" value="Homo-oligomeric flavin-containing Cys decarboxylases, HFCD"/>
    <property type="match status" value="1"/>
</dbReference>
<dbReference type="UniPathway" id="UPA00241">
    <property type="reaction ID" value="UER00353"/>
</dbReference>
<evidence type="ECO:0000259" key="4">
    <source>
        <dbReference type="Pfam" id="PF02441"/>
    </source>
</evidence>
<name>A0A8F9TSR7_9BACT</name>
<proteinExistence type="inferred from homology"/>